<dbReference type="AlphaFoldDB" id="A0A1X6ZWG5"/>
<dbReference type="PANTHER" id="PTHR42941:SF1">
    <property type="entry name" value="SLL1037 PROTEIN"/>
    <property type="match status" value="1"/>
</dbReference>
<dbReference type="SUPFAM" id="SSF53850">
    <property type="entry name" value="Periplasmic binding protein-like II"/>
    <property type="match status" value="1"/>
</dbReference>
<evidence type="ECO:0000313" key="3">
    <source>
        <dbReference type="Proteomes" id="UP000193570"/>
    </source>
</evidence>
<dbReference type="Gene3D" id="3.40.190.10">
    <property type="entry name" value="Periplasmic binding protein-like II"/>
    <property type="match status" value="2"/>
</dbReference>
<evidence type="ECO:0008006" key="4">
    <source>
        <dbReference type="Google" id="ProtNLM"/>
    </source>
</evidence>
<feature type="chain" id="PRO_5012100885" description="NMT1/THI5 like protein" evidence="1">
    <location>
        <begin position="24"/>
        <end position="320"/>
    </location>
</feature>
<dbReference type="Proteomes" id="UP000193570">
    <property type="component" value="Unassembled WGS sequence"/>
</dbReference>
<evidence type="ECO:0000313" key="2">
    <source>
        <dbReference type="EMBL" id="SLN63739.1"/>
    </source>
</evidence>
<proteinExistence type="predicted"/>
<dbReference type="RefSeq" id="WP_085792912.1">
    <property type="nucleotide sequence ID" value="NZ_FWFK01000006.1"/>
</dbReference>
<reference evidence="2 3" key="1">
    <citation type="submission" date="2017-03" db="EMBL/GenBank/DDBJ databases">
        <authorList>
            <person name="Afonso C.L."/>
            <person name="Miller P.J."/>
            <person name="Scott M.A."/>
            <person name="Spackman E."/>
            <person name="Goraichik I."/>
            <person name="Dimitrov K.M."/>
            <person name="Suarez D.L."/>
            <person name="Swayne D.E."/>
        </authorList>
    </citation>
    <scope>NUCLEOTIDE SEQUENCE [LARGE SCALE GENOMIC DNA]</scope>
    <source>
        <strain evidence="2 3">CECT 8625</strain>
    </source>
</reference>
<dbReference type="InterPro" id="IPR011852">
    <property type="entry name" value="TRAP_TAXI"/>
</dbReference>
<name>A0A1X6ZWG5_9RHOB</name>
<dbReference type="PANTHER" id="PTHR42941">
    <property type="entry name" value="SLL1037 PROTEIN"/>
    <property type="match status" value="1"/>
</dbReference>
<dbReference type="EMBL" id="FWFK01000006">
    <property type="protein sequence ID" value="SLN63739.1"/>
    <property type="molecule type" value="Genomic_DNA"/>
</dbReference>
<dbReference type="Pfam" id="PF16868">
    <property type="entry name" value="NMT1_3"/>
    <property type="match status" value="1"/>
</dbReference>
<dbReference type="OrthoDB" id="9776669at2"/>
<protein>
    <recommendedName>
        <fullName evidence="4">NMT1/THI5 like protein</fullName>
    </recommendedName>
</protein>
<accession>A0A1X6ZWG5</accession>
<sequence length="320" mass="33419">MIGLKRGALAALFAALGTVSVSAQSGPVAIGTLPQGSLGYSIAAGVAQVVSENTDVSMRAVGQGGSSVFIPALNRGEIDFSTSNTFEAVFATQGTGNFEGNANPDVRVAAMLQPFEVGIMVAADSDITSLDDLRGRPFPVDYARQRLVGVMQEAVLDAAGLSADDLDGVPVPNFVEGANLLAQGTVAGVMLAPGSGVVRQTAAQVPVRFISVIEGEEAAAAVAEALPGSYVGRVEPVDRLPEITEPVDLIGYQYALLTHADADEDTVYSVVKALYENKEALSESHGSFRRFDPEDMALQVEGAMYHPGALRFFREVGLVE</sequence>
<keyword evidence="3" id="KW-1185">Reference proteome</keyword>
<keyword evidence="1" id="KW-0732">Signal</keyword>
<gene>
    <name evidence="2" type="ORF">ROJ8625_03223</name>
</gene>
<dbReference type="NCBIfam" id="TIGR02122">
    <property type="entry name" value="TRAP_TAXI"/>
    <property type="match status" value="1"/>
</dbReference>
<organism evidence="2 3">
    <name type="scientific">Roseivivax jejudonensis</name>
    <dbReference type="NCBI Taxonomy" id="1529041"/>
    <lineage>
        <taxon>Bacteria</taxon>
        <taxon>Pseudomonadati</taxon>
        <taxon>Pseudomonadota</taxon>
        <taxon>Alphaproteobacteria</taxon>
        <taxon>Rhodobacterales</taxon>
        <taxon>Roseobacteraceae</taxon>
        <taxon>Roseivivax</taxon>
    </lineage>
</organism>
<feature type="signal peptide" evidence="1">
    <location>
        <begin position="1"/>
        <end position="23"/>
    </location>
</feature>
<evidence type="ECO:0000256" key="1">
    <source>
        <dbReference type="SAM" id="SignalP"/>
    </source>
</evidence>